<reference evidence="1 2" key="1">
    <citation type="submission" date="2023-05" db="EMBL/GenBank/DDBJ databases">
        <title>A 100% complete, gapless, phased diploid assembly of the Scenedesmus obliquus UTEX 3031 genome.</title>
        <authorList>
            <person name="Biondi T.C."/>
            <person name="Hanschen E.R."/>
            <person name="Kwon T."/>
            <person name="Eng W."/>
            <person name="Kruse C.P.S."/>
            <person name="Koehler S.I."/>
            <person name="Kunde Y."/>
            <person name="Gleasner C.D."/>
            <person name="You Mak K.T."/>
            <person name="Polle J."/>
            <person name="Hovde B.T."/>
            <person name="Starkenburg S.R."/>
        </authorList>
    </citation>
    <scope>NUCLEOTIDE SEQUENCE [LARGE SCALE GENOMIC DNA]</scope>
    <source>
        <strain evidence="1 2">DOE0152z</strain>
    </source>
</reference>
<sequence>MQSQLADFWWYEHLLSLPDIPDEVVNHFGEFPEQPGGSMPAFVSARLFLRYVRKHGSAVEDHAELLQILGFLQLLAAAKANQFRSAAAATAVDPPLELMVQVFLQAVISSCLQLQQAGQLLDAAAVAQQAEELLQQTSLGHLQEEQPLRAK</sequence>
<gene>
    <name evidence="1" type="ORF">OEZ85_006146</name>
</gene>
<dbReference type="EMBL" id="CP126218">
    <property type="protein sequence ID" value="WIA20314.1"/>
    <property type="molecule type" value="Genomic_DNA"/>
</dbReference>
<accession>A0ABY8UGZ6</accession>
<evidence type="ECO:0000313" key="1">
    <source>
        <dbReference type="EMBL" id="WIA20314.1"/>
    </source>
</evidence>
<protein>
    <submittedName>
        <fullName evidence="1">Uncharacterized protein</fullName>
    </submittedName>
</protein>
<keyword evidence="2" id="KW-1185">Reference proteome</keyword>
<evidence type="ECO:0000313" key="2">
    <source>
        <dbReference type="Proteomes" id="UP001244341"/>
    </source>
</evidence>
<proteinExistence type="predicted"/>
<name>A0ABY8UGZ6_TETOB</name>
<organism evidence="1 2">
    <name type="scientific">Tetradesmus obliquus</name>
    <name type="common">Green alga</name>
    <name type="synonym">Acutodesmus obliquus</name>
    <dbReference type="NCBI Taxonomy" id="3088"/>
    <lineage>
        <taxon>Eukaryota</taxon>
        <taxon>Viridiplantae</taxon>
        <taxon>Chlorophyta</taxon>
        <taxon>core chlorophytes</taxon>
        <taxon>Chlorophyceae</taxon>
        <taxon>CS clade</taxon>
        <taxon>Sphaeropleales</taxon>
        <taxon>Scenedesmaceae</taxon>
        <taxon>Tetradesmus</taxon>
    </lineage>
</organism>
<dbReference type="Proteomes" id="UP001244341">
    <property type="component" value="Chromosome 11b"/>
</dbReference>